<evidence type="ECO:0000313" key="9">
    <source>
        <dbReference type="Proteomes" id="UP000078435"/>
    </source>
</evidence>
<reference evidence="8 9" key="1">
    <citation type="submission" date="2016-02" db="EMBL/GenBank/DDBJ databases">
        <title>Draft genome sequence of Aeromonas trota strain 1999lcr isolated from cerebrospinal fluid (CSF).</title>
        <authorList>
            <person name="Dallagassa C.B."/>
            <person name="Prediger K.C."/>
            <person name="Weiss V.A."/>
            <person name="Assis F.E."/>
            <person name="Baura V."/>
            <person name="Cruz L.M."/>
            <person name="Souza E.M."/>
            <person name="Pedrosa F.O."/>
            <person name="Fadel-Picheth C.M."/>
        </authorList>
    </citation>
    <scope>NUCLEOTIDE SEQUENCE [LARGE SCALE GENOMIC DNA]</scope>
    <source>
        <strain evidence="8 9">1999lcr</strain>
    </source>
</reference>
<feature type="transmembrane region" description="Helical" evidence="6">
    <location>
        <begin position="186"/>
        <end position="207"/>
    </location>
</feature>
<dbReference type="AlphaFoldDB" id="A0A175VEC9"/>
<dbReference type="InterPro" id="IPR013525">
    <property type="entry name" value="ABC2_TM"/>
</dbReference>
<dbReference type="Pfam" id="PF12698">
    <property type="entry name" value="ABC2_membrane_3"/>
    <property type="match status" value="1"/>
</dbReference>
<evidence type="ECO:0000256" key="3">
    <source>
        <dbReference type="ARBA" id="ARBA00022692"/>
    </source>
</evidence>
<dbReference type="PANTHER" id="PTHR30294:SF46">
    <property type="entry name" value="ABC TRANSPORTER PERMEASE"/>
    <property type="match status" value="1"/>
</dbReference>
<dbReference type="PANTHER" id="PTHR30294">
    <property type="entry name" value="MEMBRANE COMPONENT OF ABC TRANSPORTER YHHJ-RELATED"/>
    <property type="match status" value="1"/>
</dbReference>
<dbReference type="STRING" id="29489.VL01_18675"/>
<evidence type="ECO:0000256" key="4">
    <source>
        <dbReference type="ARBA" id="ARBA00022989"/>
    </source>
</evidence>
<keyword evidence="5 6" id="KW-0472">Membrane</keyword>
<feature type="domain" description="ABC-2 type transporter transmembrane" evidence="7">
    <location>
        <begin position="22"/>
        <end position="373"/>
    </location>
</feature>
<proteinExistence type="predicted"/>
<evidence type="ECO:0000313" key="8">
    <source>
        <dbReference type="EMBL" id="KXU78953.1"/>
    </source>
</evidence>
<feature type="transmembrane region" description="Helical" evidence="6">
    <location>
        <begin position="228"/>
        <end position="249"/>
    </location>
</feature>
<feature type="transmembrane region" description="Helical" evidence="6">
    <location>
        <begin position="269"/>
        <end position="291"/>
    </location>
</feature>
<dbReference type="GO" id="GO:0140359">
    <property type="term" value="F:ABC-type transporter activity"/>
    <property type="evidence" value="ECO:0007669"/>
    <property type="project" value="InterPro"/>
</dbReference>
<feature type="transmembrane region" description="Helical" evidence="6">
    <location>
        <begin position="20"/>
        <end position="36"/>
    </location>
</feature>
<evidence type="ECO:0000259" key="7">
    <source>
        <dbReference type="Pfam" id="PF12698"/>
    </source>
</evidence>
<dbReference type="Proteomes" id="UP000078435">
    <property type="component" value="Unassembled WGS sequence"/>
</dbReference>
<feature type="transmembrane region" description="Helical" evidence="6">
    <location>
        <begin position="357"/>
        <end position="376"/>
    </location>
</feature>
<evidence type="ECO:0000256" key="2">
    <source>
        <dbReference type="ARBA" id="ARBA00022475"/>
    </source>
</evidence>
<evidence type="ECO:0000256" key="5">
    <source>
        <dbReference type="ARBA" id="ARBA00023136"/>
    </source>
</evidence>
<evidence type="ECO:0000256" key="6">
    <source>
        <dbReference type="SAM" id="Phobius"/>
    </source>
</evidence>
<feature type="transmembrane region" description="Helical" evidence="6">
    <location>
        <begin position="300"/>
        <end position="318"/>
    </location>
</feature>
<evidence type="ECO:0000256" key="1">
    <source>
        <dbReference type="ARBA" id="ARBA00004651"/>
    </source>
</evidence>
<keyword evidence="2" id="KW-1003">Cell membrane</keyword>
<comment type="subcellular location">
    <subcellularLocation>
        <location evidence="1">Cell membrane</location>
        <topology evidence="1">Multi-pass membrane protein</topology>
    </subcellularLocation>
</comment>
<comment type="caution">
    <text evidence="8">The sequence shown here is derived from an EMBL/GenBank/DDBJ whole genome shotgun (WGS) entry which is preliminary data.</text>
</comment>
<sequence length="403" mass="44598">MLGFRDLLRLELRTLLADRAIMLTLFGGIFFYSFLYPQPYLHQLPREEAVVLVDEDGSQLSRQLAFMADATSQVRLVAQASSLERARQLLLEGKGSGILHIPRHFYRDLMLGRSVTLSYAGDASYFLVYGTIAEGLAQAGGTLAAQVKVARLLTHGEALPQARMGWNAVALNVVPVFNPTMGYVNYVVPAVFVLILHQILLMGAGIMGATQNQRGLRGEIGYWQSAPVLPLLLARTLVTVGLFLLPVSYFFGFCFDYYNIARHAEPAQLWLFTLPFLLATCWLGIVLGALFTRRDMPTQVVLISSLPLVFLAGFIWPLELIPAPLNWLAQWVPSTAAIEGFLRLNQMGAGFEQVASYWWQLWGLALLYGILACLLLRWRQRQLPLATHGADHGATTDSGTTGG</sequence>
<gene>
    <name evidence="8" type="ORF">LCR_01340</name>
</gene>
<name>A0A175VEC9_AEREN</name>
<protein>
    <submittedName>
        <fullName evidence="8">ABC transporter</fullName>
    </submittedName>
</protein>
<keyword evidence="3 6" id="KW-0812">Transmembrane</keyword>
<organism evidence="8 9">
    <name type="scientific">Aeromonas enteropelogenes</name>
    <name type="common">Aeromonas trota</name>
    <dbReference type="NCBI Taxonomy" id="29489"/>
    <lineage>
        <taxon>Bacteria</taxon>
        <taxon>Pseudomonadati</taxon>
        <taxon>Pseudomonadota</taxon>
        <taxon>Gammaproteobacteria</taxon>
        <taxon>Aeromonadales</taxon>
        <taxon>Aeromonadaceae</taxon>
        <taxon>Aeromonas</taxon>
    </lineage>
</organism>
<dbReference type="InterPro" id="IPR051449">
    <property type="entry name" value="ABC-2_transporter_component"/>
</dbReference>
<accession>A0A175VEC9</accession>
<dbReference type="RefSeq" id="WP_061477096.1">
    <property type="nucleotide sequence ID" value="NZ_JMGO02000013.1"/>
</dbReference>
<dbReference type="OrthoDB" id="5592991at2"/>
<dbReference type="EMBL" id="JMGO02000013">
    <property type="protein sequence ID" value="KXU78953.1"/>
    <property type="molecule type" value="Genomic_DNA"/>
</dbReference>
<keyword evidence="4 6" id="KW-1133">Transmembrane helix</keyword>
<dbReference type="GO" id="GO:0005886">
    <property type="term" value="C:plasma membrane"/>
    <property type="evidence" value="ECO:0007669"/>
    <property type="project" value="UniProtKB-SubCell"/>
</dbReference>
<dbReference type="Gene3D" id="3.40.1710.10">
    <property type="entry name" value="abc type-2 transporter like domain"/>
    <property type="match status" value="1"/>
</dbReference>